<evidence type="ECO:0000256" key="3">
    <source>
        <dbReference type="ARBA" id="ARBA00022533"/>
    </source>
</evidence>
<feature type="non-terminal residue" evidence="7">
    <location>
        <position position="1001"/>
    </location>
</feature>
<dbReference type="Pfam" id="PF05693">
    <property type="entry name" value="Glycogen_syn"/>
    <property type="match status" value="2"/>
</dbReference>
<dbReference type="AlphaFoldDB" id="A0A9D9DXS7"/>
<dbReference type="Proteomes" id="UP000823612">
    <property type="component" value="Unassembled WGS sequence"/>
</dbReference>
<dbReference type="NCBIfam" id="TIGR02094">
    <property type="entry name" value="more_P_ylases"/>
    <property type="match status" value="1"/>
</dbReference>
<dbReference type="InterPro" id="IPR011834">
    <property type="entry name" value="Agluc_phsphrylas"/>
</dbReference>
<dbReference type="GO" id="GO:0008184">
    <property type="term" value="F:glycogen phosphorylase activity"/>
    <property type="evidence" value="ECO:0007669"/>
    <property type="project" value="InterPro"/>
</dbReference>
<dbReference type="PANTHER" id="PTHR42655:SF1">
    <property type="entry name" value="GLYCOGEN PHOSPHORYLASE"/>
    <property type="match status" value="1"/>
</dbReference>
<dbReference type="PANTHER" id="PTHR42655">
    <property type="entry name" value="GLYCOGEN PHOSPHORYLASE"/>
    <property type="match status" value="1"/>
</dbReference>
<keyword evidence="4" id="KW-0328">Glycosyltransferase</keyword>
<evidence type="ECO:0000256" key="1">
    <source>
        <dbReference type="ARBA" id="ARBA00001275"/>
    </source>
</evidence>
<gene>
    <name evidence="7" type="primary">glgP</name>
    <name evidence="7" type="ORF">IAB08_08385</name>
</gene>
<name>A0A9D9DXS7_9BACT</name>
<accession>A0A9D9DXS7</accession>
<evidence type="ECO:0000256" key="5">
    <source>
        <dbReference type="ARBA" id="ARBA00022679"/>
    </source>
</evidence>
<feature type="domain" description="DUF3417" evidence="6">
    <location>
        <begin position="574"/>
        <end position="675"/>
    </location>
</feature>
<comment type="similarity">
    <text evidence="2">Belongs to the glycogen phosphorylase family.</text>
</comment>
<evidence type="ECO:0000313" key="7">
    <source>
        <dbReference type="EMBL" id="MBO8433289.1"/>
    </source>
</evidence>
<dbReference type="EMBL" id="JADIMZ010000125">
    <property type="protein sequence ID" value="MBO8433289.1"/>
    <property type="molecule type" value="Genomic_DNA"/>
</dbReference>
<comment type="caution">
    <text evidence="7">The sequence shown here is derived from an EMBL/GenBank/DDBJ whole genome shotgun (WGS) entry which is preliminary data.</text>
</comment>
<dbReference type="SUPFAM" id="SSF53756">
    <property type="entry name" value="UDP-Glycosyltransferase/glycogen phosphorylase"/>
    <property type="match status" value="2"/>
</dbReference>
<dbReference type="Pfam" id="PF00343">
    <property type="entry name" value="Phosphorylase"/>
    <property type="match status" value="1"/>
</dbReference>
<dbReference type="InterPro" id="IPR000811">
    <property type="entry name" value="Glyco_trans_35"/>
</dbReference>
<proteinExistence type="inferred from homology"/>
<keyword evidence="3" id="KW-0021">Allosteric enzyme</keyword>
<evidence type="ECO:0000259" key="6">
    <source>
        <dbReference type="Pfam" id="PF11897"/>
    </source>
</evidence>
<dbReference type="Gene3D" id="3.40.50.2000">
    <property type="entry name" value="Glycogen Phosphorylase B"/>
    <property type="match status" value="4"/>
</dbReference>
<dbReference type="GO" id="GO:0030170">
    <property type="term" value="F:pyridoxal phosphate binding"/>
    <property type="evidence" value="ECO:0007669"/>
    <property type="project" value="InterPro"/>
</dbReference>
<dbReference type="InterPro" id="IPR024517">
    <property type="entry name" value="Glycogen_phosphorylase_DUF3417"/>
</dbReference>
<dbReference type="Pfam" id="PF11897">
    <property type="entry name" value="DUF3417"/>
    <property type="match status" value="1"/>
</dbReference>
<dbReference type="InterPro" id="IPR052182">
    <property type="entry name" value="Glycogen/Maltodextrin_Phosph"/>
</dbReference>
<dbReference type="GO" id="GO:0004373">
    <property type="term" value="F:alpha-1,4-glucan glucosyltransferase (UDP-glucose donor) activity"/>
    <property type="evidence" value="ECO:0007669"/>
    <property type="project" value="InterPro"/>
</dbReference>
<protein>
    <submittedName>
        <fullName evidence="7">Alpha-glucan family phosphorylase</fullName>
    </submittedName>
</protein>
<keyword evidence="5" id="KW-0808">Transferase</keyword>
<organism evidence="7 8">
    <name type="scientific">Candidatus Pullibacteroides excrementavium</name>
    <dbReference type="NCBI Taxonomy" id="2840905"/>
    <lineage>
        <taxon>Bacteria</taxon>
        <taxon>Pseudomonadati</taxon>
        <taxon>Bacteroidota</taxon>
        <taxon>Bacteroidia</taxon>
        <taxon>Bacteroidales</taxon>
        <taxon>Candidatus Pullibacteroides</taxon>
    </lineage>
</organism>
<dbReference type="InterPro" id="IPR008631">
    <property type="entry name" value="Glycogen_synth"/>
</dbReference>
<reference evidence="7" key="2">
    <citation type="journal article" date="2021" name="PeerJ">
        <title>Extensive microbial diversity within the chicken gut microbiome revealed by metagenomics and culture.</title>
        <authorList>
            <person name="Gilroy R."/>
            <person name="Ravi A."/>
            <person name="Getino M."/>
            <person name="Pursley I."/>
            <person name="Horton D.L."/>
            <person name="Alikhan N.F."/>
            <person name="Baker D."/>
            <person name="Gharbi K."/>
            <person name="Hall N."/>
            <person name="Watson M."/>
            <person name="Adriaenssens E.M."/>
            <person name="Foster-Nyarko E."/>
            <person name="Jarju S."/>
            <person name="Secka A."/>
            <person name="Antonio M."/>
            <person name="Oren A."/>
            <person name="Chaudhuri R.R."/>
            <person name="La Ragione R."/>
            <person name="Hildebrand F."/>
            <person name="Pallen M.J."/>
        </authorList>
    </citation>
    <scope>NUCLEOTIDE SEQUENCE</scope>
    <source>
        <strain evidence="7">2889</strain>
    </source>
</reference>
<evidence type="ECO:0000256" key="2">
    <source>
        <dbReference type="ARBA" id="ARBA00006047"/>
    </source>
</evidence>
<sequence length="1001" mass="114556">MNINRQSDYLFEVSWEVCNKVGGIYTVVSTKVPSMQKRFGDHYFALGPDVWKDKDNRDFVEDTNLYAKWRKYAESKGVFFRIGRWNLPGQPIAIMVDYRSLIQRKDDILAAGWRDYRLDSISGQWDYIEPLLFGYAAARIIQSFYEYMVFPQEKVYAHFHEWMTGSGLLYLKKYQPQIATLFTTHATVLGRSIAGNGLPLYSELKKYNPDELSNRFGIRAKYSLEKLSAQHADCFTAVSQITNEECEAFLKKPIDVLTPNGFDEHFVPEENDFETKRKAARAKLREVASQITGQTIEDDTVFLINSGRYEFKNKGIDLFIDSLSLLNNRDELQQNVVAFLTVPAGHEQARSRLDQKDSGREFEQTYCTHHLSDPANDPILNRLRLSGLQNRPEDKVKVIFVPCYLDGEDGIFNLSYYDLLIGFDASVFPSYYEPWGYTPLESIAFRIPTLTTSLSGFGRWILDMPEAPQGVAVVERDDLNAPEVVENIAGHLLHFCQSDAQSRCQLREEAGKLSKEFLWESLASHYDKAFAKAASKWEASPSLLSKKQPVSQSQLSQTAIQEPEWRKILIIYQLPEKLQRLKELSNNLWWCWHTEAQELWNEIDPQAWGACGHNPVALLGSLSTLRLQQLQDDEVFLAKLDKVYQDFQSYMKQSEQKTGPKVAYFCMEYGLHESLKIYSGGLGILAGDYLKEASDKNVDMVGVGLLYRYGYFEQQLDGSGKQKAVYAPQSFSKLPLLPVRDENGQWRTLKISLPGRTLNAKIWRVQVGRVPLFLLDTDIESNSEADRSITHQLYGGDWENRFEQEILLGIGGIRALRQLGIEPDVYHCNEGHGAFTSLERLRAYIEEQGLGFWKAKELVRESSLFTTHTPVPAGHDAFQEDMVRTYFGAWAERLKISWQEFMGLGRISPEHSWDKFSMSHLAVNLSSGVNGVSRIHGQVSQEMFAPLYPGYYPKEVPVGYVTNGVHLATWAHPEWKNLFCKYFGPSFQENVSDPAQWQKIQ</sequence>
<comment type="catalytic activity">
    <reaction evidence="1">
        <text>[(1-&gt;4)-alpha-D-glucosyl](n) + phosphate = [(1-&gt;4)-alpha-D-glucosyl](n-1) + alpha-D-glucose 1-phosphate</text>
        <dbReference type="Rhea" id="RHEA:41732"/>
        <dbReference type="Rhea" id="RHEA-COMP:9584"/>
        <dbReference type="Rhea" id="RHEA-COMP:9586"/>
        <dbReference type="ChEBI" id="CHEBI:15444"/>
        <dbReference type="ChEBI" id="CHEBI:43474"/>
        <dbReference type="ChEBI" id="CHEBI:58601"/>
        <dbReference type="EC" id="2.4.1.1"/>
    </reaction>
</comment>
<reference evidence="7" key="1">
    <citation type="submission" date="2020-10" db="EMBL/GenBank/DDBJ databases">
        <authorList>
            <person name="Gilroy R."/>
        </authorList>
    </citation>
    <scope>NUCLEOTIDE SEQUENCE</scope>
    <source>
        <strain evidence="7">2889</strain>
    </source>
</reference>
<evidence type="ECO:0000256" key="4">
    <source>
        <dbReference type="ARBA" id="ARBA00022676"/>
    </source>
</evidence>
<evidence type="ECO:0000313" key="8">
    <source>
        <dbReference type="Proteomes" id="UP000823612"/>
    </source>
</evidence>
<dbReference type="GO" id="GO:0005978">
    <property type="term" value="P:glycogen biosynthetic process"/>
    <property type="evidence" value="ECO:0007669"/>
    <property type="project" value="InterPro"/>
</dbReference>